<evidence type="ECO:0000256" key="7">
    <source>
        <dbReference type="ARBA" id="ARBA00023014"/>
    </source>
</evidence>
<sequence>MAKKLYIKTNGCQMNEYDSTKMAEVLLQSHGLVKTEHVEEADVILLNTCSIREKAQEKVFSQLGQWREYKAKNPHVVIGVGGCVASQEGEDIIKRAPFVDIVFGPQTLHRLPALLNERMEKKKPVVDISFPEIEKFDHLPAPRAEGPTAFVSIMEGCSKYCSFCVVPYTRGTEISRPFDDVLAECYQLATQGVREINLLGQNVNDYRGMMENGDIADLALLIHYLAAIEGIGRIRFTTSHPLAFSDNLINAYAEVPELANHLHLPVQSGSDRILGLMKRGYTALEFKSKIRKLRKVRPDIRLSTDIIVGFPGETDKDFQDTMDLVHEIGFDTSFSFIYSPRPGTPAANLPDDTPMEVKKQRLQILQNRLLLNASRYSQSMVGSIQKILVTGHAKKDAQQLSGRTECNRVVNFDGPAHLIGQFVNVQINDALPNSLRGRLIEVEIETI</sequence>
<evidence type="ECO:0000259" key="11">
    <source>
        <dbReference type="PROSITE" id="PS51449"/>
    </source>
</evidence>
<dbReference type="SFLD" id="SFLDG01082">
    <property type="entry name" value="B12-binding_domain_containing"/>
    <property type="match status" value="1"/>
</dbReference>
<evidence type="ECO:0000256" key="4">
    <source>
        <dbReference type="ARBA" id="ARBA00022691"/>
    </source>
</evidence>
<keyword evidence="7 9" id="KW-0411">Iron-sulfur</keyword>
<dbReference type="PROSITE" id="PS51449">
    <property type="entry name" value="MTTASE_N"/>
    <property type="match status" value="1"/>
</dbReference>
<feature type="binding site" evidence="9">
    <location>
        <position position="49"/>
    </location>
    <ligand>
        <name>[4Fe-4S] cluster</name>
        <dbReference type="ChEBI" id="CHEBI:49883"/>
        <label>1</label>
    </ligand>
</feature>
<comment type="similarity">
    <text evidence="9">Belongs to the methylthiotransferase family. MiaB subfamily.</text>
</comment>
<dbReference type="SUPFAM" id="SSF102114">
    <property type="entry name" value="Radical SAM enzymes"/>
    <property type="match status" value="1"/>
</dbReference>
<dbReference type="InterPro" id="IPR002792">
    <property type="entry name" value="TRAM_dom"/>
</dbReference>
<dbReference type="HAMAP" id="MF_01864">
    <property type="entry name" value="tRNA_metthiotr_MiaB"/>
    <property type="match status" value="1"/>
</dbReference>
<dbReference type="PROSITE" id="PS50926">
    <property type="entry name" value="TRAM"/>
    <property type="match status" value="1"/>
</dbReference>
<dbReference type="InterPro" id="IPR013848">
    <property type="entry name" value="Methylthiotransferase_N"/>
</dbReference>
<feature type="binding site" evidence="9">
    <location>
        <position position="83"/>
    </location>
    <ligand>
        <name>[4Fe-4S] cluster</name>
        <dbReference type="ChEBI" id="CHEBI:49883"/>
        <label>1</label>
    </ligand>
</feature>
<dbReference type="InterPro" id="IPR038135">
    <property type="entry name" value="Methylthiotransferase_N_sf"/>
</dbReference>
<dbReference type="EC" id="2.8.4.3" evidence="8 9"/>
<dbReference type="InterPro" id="IPR007197">
    <property type="entry name" value="rSAM"/>
</dbReference>
<organism evidence="13 14">
    <name type="scientific">Legionella cherrii</name>
    <dbReference type="NCBI Taxonomy" id="28084"/>
    <lineage>
        <taxon>Bacteria</taxon>
        <taxon>Pseudomonadati</taxon>
        <taxon>Pseudomonadota</taxon>
        <taxon>Gammaproteobacteria</taxon>
        <taxon>Legionellales</taxon>
        <taxon>Legionellaceae</taxon>
        <taxon>Legionella</taxon>
    </lineage>
</organism>
<dbReference type="PANTHER" id="PTHR43020">
    <property type="entry name" value="CDK5 REGULATORY SUBUNIT-ASSOCIATED PROTEIN 1"/>
    <property type="match status" value="1"/>
</dbReference>
<feature type="domain" description="TRAM" evidence="10">
    <location>
        <begin position="378"/>
        <end position="441"/>
    </location>
</feature>
<comment type="cofactor">
    <cofactor evidence="9">
        <name>[4Fe-4S] cluster</name>
        <dbReference type="ChEBI" id="CHEBI:49883"/>
    </cofactor>
    <text evidence="9">Binds 2 [4Fe-4S] clusters. One cluster is coordinated with 3 cysteines and an exchangeable S-adenosyl-L-methionine.</text>
</comment>
<dbReference type="Pfam" id="PF04055">
    <property type="entry name" value="Radical_SAM"/>
    <property type="match status" value="1"/>
</dbReference>
<evidence type="ECO:0000256" key="3">
    <source>
        <dbReference type="ARBA" id="ARBA00022679"/>
    </source>
</evidence>
<dbReference type="SMART" id="SM00729">
    <property type="entry name" value="Elp3"/>
    <property type="match status" value="1"/>
</dbReference>
<proteinExistence type="inferred from homology"/>
<dbReference type="InterPro" id="IPR005839">
    <property type="entry name" value="Methylthiotransferase"/>
</dbReference>
<feature type="domain" description="Radical SAM core" evidence="12">
    <location>
        <begin position="143"/>
        <end position="375"/>
    </location>
</feature>
<dbReference type="CDD" id="cd01335">
    <property type="entry name" value="Radical_SAM"/>
    <property type="match status" value="1"/>
</dbReference>
<comment type="subcellular location">
    <subcellularLocation>
        <location evidence="9">Cytoplasm</location>
    </subcellularLocation>
</comment>
<comment type="subunit">
    <text evidence="9">Monomer.</text>
</comment>
<reference evidence="13 14" key="1">
    <citation type="submission" date="2018-12" db="EMBL/GenBank/DDBJ databases">
        <authorList>
            <consortium name="Pathogen Informatics"/>
        </authorList>
    </citation>
    <scope>NUCLEOTIDE SEQUENCE [LARGE SCALE GENOMIC DNA]</scope>
    <source>
        <strain evidence="13 14">NCTC11976</strain>
    </source>
</reference>
<dbReference type="EMBL" id="LR134173">
    <property type="protein sequence ID" value="VEB37007.1"/>
    <property type="molecule type" value="Genomic_DNA"/>
</dbReference>
<keyword evidence="4 9" id="KW-0949">S-adenosyl-L-methionine</keyword>
<feature type="binding site" evidence="9">
    <location>
        <position position="161"/>
    </location>
    <ligand>
        <name>[4Fe-4S] cluster</name>
        <dbReference type="ChEBI" id="CHEBI:49883"/>
        <label>2</label>
        <note>4Fe-4S-S-AdoMet</note>
    </ligand>
</feature>
<dbReference type="InterPro" id="IPR023404">
    <property type="entry name" value="rSAM_horseshoe"/>
</dbReference>
<keyword evidence="6 9" id="KW-0408">Iron</keyword>
<name>A0ABY6T6I1_9GAMM</name>
<evidence type="ECO:0000256" key="6">
    <source>
        <dbReference type="ARBA" id="ARBA00023004"/>
    </source>
</evidence>
<dbReference type="SFLD" id="SFLDS00029">
    <property type="entry name" value="Radical_SAM"/>
    <property type="match status" value="1"/>
</dbReference>
<dbReference type="Pfam" id="PF00919">
    <property type="entry name" value="UPF0004"/>
    <property type="match status" value="1"/>
</dbReference>
<comment type="function">
    <text evidence="1 9">Catalyzes the methylthiolation of N6-(dimethylallyl)adenosine (i(6)A), leading to the formation of 2-methylthio-N6-(dimethylallyl)adenosine (ms(2)i(6)A) at position 37 in tRNAs that read codons beginning with uridine.</text>
</comment>
<dbReference type="Gene3D" id="3.80.30.20">
    <property type="entry name" value="tm_1862 like domain"/>
    <property type="match status" value="1"/>
</dbReference>
<dbReference type="NCBIfam" id="TIGR01574">
    <property type="entry name" value="miaB-methiolase"/>
    <property type="match status" value="1"/>
</dbReference>
<dbReference type="PROSITE" id="PS01278">
    <property type="entry name" value="MTTASE_RADICAL"/>
    <property type="match status" value="1"/>
</dbReference>
<gene>
    <name evidence="9 13" type="primary">miaB</name>
    <name evidence="13" type="ORF">NCTC11976_01995</name>
</gene>
<dbReference type="SFLD" id="SFLDF00273">
    <property type="entry name" value="(dimethylallyl)adenosine_tRNA"/>
    <property type="match status" value="1"/>
</dbReference>
<evidence type="ECO:0000259" key="12">
    <source>
        <dbReference type="PROSITE" id="PS51918"/>
    </source>
</evidence>
<dbReference type="RefSeq" id="WP_028381889.1">
    <property type="nucleotide sequence ID" value="NZ_CAAAIT010000008.1"/>
</dbReference>
<feature type="binding site" evidence="9">
    <location>
        <position position="164"/>
    </location>
    <ligand>
        <name>[4Fe-4S] cluster</name>
        <dbReference type="ChEBI" id="CHEBI:49883"/>
        <label>2</label>
        <note>4Fe-4S-S-AdoMet</note>
    </ligand>
</feature>
<evidence type="ECO:0000313" key="14">
    <source>
        <dbReference type="Proteomes" id="UP000277577"/>
    </source>
</evidence>
<accession>A0ABY6T6I1</accession>
<keyword evidence="5 9" id="KW-0479">Metal-binding</keyword>
<dbReference type="GO" id="GO:0016740">
    <property type="term" value="F:transferase activity"/>
    <property type="evidence" value="ECO:0007669"/>
    <property type="project" value="UniProtKB-KW"/>
</dbReference>
<dbReference type="InterPro" id="IPR058240">
    <property type="entry name" value="rSAM_sf"/>
</dbReference>
<feature type="domain" description="MTTase N-terminal" evidence="11">
    <location>
        <begin position="3"/>
        <end position="120"/>
    </location>
</feature>
<evidence type="ECO:0000256" key="1">
    <source>
        <dbReference type="ARBA" id="ARBA00003234"/>
    </source>
</evidence>
<comment type="catalytic activity">
    <reaction evidence="9">
        <text>N(6)-dimethylallyladenosine(37) in tRNA + (sulfur carrier)-SH + AH2 + 2 S-adenosyl-L-methionine = 2-methylsulfanyl-N(6)-dimethylallyladenosine(37) in tRNA + (sulfur carrier)-H + 5'-deoxyadenosine + L-methionine + A + S-adenosyl-L-homocysteine + 2 H(+)</text>
        <dbReference type="Rhea" id="RHEA:37067"/>
        <dbReference type="Rhea" id="RHEA-COMP:10375"/>
        <dbReference type="Rhea" id="RHEA-COMP:10376"/>
        <dbReference type="Rhea" id="RHEA-COMP:14737"/>
        <dbReference type="Rhea" id="RHEA-COMP:14739"/>
        <dbReference type="ChEBI" id="CHEBI:13193"/>
        <dbReference type="ChEBI" id="CHEBI:15378"/>
        <dbReference type="ChEBI" id="CHEBI:17319"/>
        <dbReference type="ChEBI" id="CHEBI:17499"/>
        <dbReference type="ChEBI" id="CHEBI:29917"/>
        <dbReference type="ChEBI" id="CHEBI:57844"/>
        <dbReference type="ChEBI" id="CHEBI:57856"/>
        <dbReference type="ChEBI" id="CHEBI:59789"/>
        <dbReference type="ChEBI" id="CHEBI:64428"/>
        <dbReference type="ChEBI" id="CHEBI:74415"/>
        <dbReference type="ChEBI" id="CHEBI:74417"/>
        <dbReference type="EC" id="2.8.4.3"/>
    </reaction>
</comment>
<keyword evidence="9" id="KW-0819">tRNA processing</keyword>
<dbReference type="InterPro" id="IPR006463">
    <property type="entry name" value="MiaB_methiolase"/>
</dbReference>
<evidence type="ECO:0000256" key="5">
    <source>
        <dbReference type="ARBA" id="ARBA00022723"/>
    </source>
</evidence>
<keyword evidence="2 9" id="KW-0004">4Fe-4S</keyword>
<keyword evidence="9" id="KW-0963">Cytoplasm</keyword>
<dbReference type="PROSITE" id="PS51918">
    <property type="entry name" value="RADICAL_SAM"/>
    <property type="match status" value="1"/>
</dbReference>
<keyword evidence="3 9" id="KW-0808">Transferase</keyword>
<evidence type="ECO:0000313" key="13">
    <source>
        <dbReference type="EMBL" id="VEB37007.1"/>
    </source>
</evidence>
<dbReference type="InterPro" id="IPR006638">
    <property type="entry name" value="Elp3/MiaA/NifB-like_rSAM"/>
</dbReference>
<evidence type="ECO:0000256" key="8">
    <source>
        <dbReference type="ARBA" id="ARBA00033765"/>
    </source>
</evidence>
<dbReference type="SFLD" id="SFLDG01061">
    <property type="entry name" value="methylthiotransferase"/>
    <property type="match status" value="1"/>
</dbReference>
<dbReference type="PANTHER" id="PTHR43020:SF2">
    <property type="entry name" value="MITOCHONDRIAL TRNA METHYLTHIOTRANSFERASE CDK5RAP1"/>
    <property type="match status" value="1"/>
</dbReference>
<evidence type="ECO:0000259" key="10">
    <source>
        <dbReference type="PROSITE" id="PS50926"/>
    </source>
</evidence>
<protein>
    <recommendedName>
        <fullName evidence="8 9">tRNA-2-methylthio-N(6)-dimethylallyladenosine synthase</fullName>
        <ecNumber evidence="8 9">2.8.4.3</ecNumber>
    </recommendedName>
    <alternativeName>
        <fullName evidence="9">(Dimethylallyl)adenosine tRNA methylthiotransferase MiaB</fullName>
    </alternativeName>
    <alternativeName>
        <fullName evidence="9">tRNA-i(6)A37 methylthiotransferase</fullName>
    </alternativeName>
</protein>
<dbReference type="Proteomes" id="UP000277577">
    <property type="component" value="Chromosome"/>
</dbReference>
<dbReference type="NCBIfam" id="TIGR00089">
    <property type="entry name" value="MiaB/RimO family radical SAM methylthiotransferase"/>
    <property type="match status" value="1"/>
</dbReference>
<feature type="binding site" evidence="9">
    <location>
        <position position="157"/>
    </location>
    <ligand>
        <name>[4Fe-4S] cluster</name>
        <dbReference type="ChEBI" id="CHEBI:49883"/>
        <label>2</label>
        <note>4Fe-4S-S-AdoMet</note>
    </ligand>
</feature>
<evidence type="ECO:0000256" key="9">
    <source>
        <dbReference type="HAMAP-Rule" id="MF_01864"/>
    </source>
</evidence>
<dbReference type="Gene3D" id="3.40.50.12160">
    <property type="entry name" value="Methylthiotransferase, N-terminal domain"/>
    <property type="match status" value="1"/>
</dbReference>
<feature type="binding site" evidence="9">
    <location>
        <position position="12"/>
    </location>
    <ligand>
        <name>[4Fe-4S] cluster</name>
        <dbReference type="ChEBI" id="CHEBI:49883"/>
        <label>1</label>
    </ligand>
</feature>
<dbReference type="Pfam" id="PF01938">
    <property type="entry name" value="TRAM"/>
    <property type="match status" value="1"/>
</dbReference>
<evidence type="ECO:0000256" key="2">
    <source>
        <dbReference type="ARBA" id="ARBA00022485"/>
    </source>
</evidence>
<keyword evidence="14" id="KW-1185">Reference proteome</keyword>
<dbReference type="InterPro" id="IPR020612">
    <property type="entry name" value="Methylthiotransferase_CS"/>
</dbReference>